<dbReference type="Proteomes" id="UP001384579">
    <property type="component" value="Unassembled WGS sequence"/>
</dbReference>
<organism evidence="1 2">
    <name type="scientific">Microcoleus anatoxicus PTRS2</name>
    <dbReference type="NCBI Taxonomy" id="2705321"/>
    <lineage>
        <taxon>Bacteria</taxon>
        <taxon>Bacillati</taxon>
        <taxon>Cyanobacteriota</taxon>
        <taxon>Cyanophyceae</taxon>
        <taxon>Oscillatoriophycideae</taxon>
        <taxon>Oscillatoriales</taxon>
        <taxon>Microcoleaceae</taxon>
        <taxon>Microcoleus</taxon>
        <taxon>Microcoleus anatoxicus</taxon>
    </lineage>
</organism>
<protein>
    <recommendedName>
        <fullName evidence="3">Type II toxin-antitoxin system HicB family antitoxin</fullName>
    </recommendedName>
</protein>
<evidence type="ECO:0000313" key="2">
    <source>
        <dbReference type="Proteomes" id="UP001384579"/>
    </source>
</evidence>
<reference evidence="1 2" key="1">
    <citation type="journal article" date="2020" name="Harmful Algae">
        <title>Molecular and morphological characterization of a novel dihydroanatoxin-a producing Microcoleus species (cyanobacteria) from the Russian River, California, USA.</title>
        <authorList>
            <person name="Conklin K.Y."/>
            <person name="Stancheva R."/>
            <person name="Otten T.G."/>
            <person name="Fadness R."/>
            <person name="Boyer G.L."/>
            <person name="Read B."/>
            <person name="Zhang X."/>
            <person name="Sheath R.G."/>
        </authorList>
    </citation>
    <scope>NUCLEOTIDE SEQUENCE [LARGE SCALE GENOMIC DNA]</scope>
    <source>
        <strain evidence="1 2">PTRS2</strain>
    </source>
</reference>
<comment type="caution">
    <text evidence="1">The sequence shown here is derived from an EMBL/GenBank/DDBJ whole genome shotgun (WGS) entry which is preliminary data.</text>
</comment>
<gene>
    <name evidence="1" type="ORF">WMG39_18940</name>
</gene>
<name>A0ABU8YRA4_9CYAN</name>
<evidence type="ECO:0000313" key="1">
    <source>
        <dbReference type="EMBL" id="MEK0186910.1"/>
    </source>
</evidence>
<evidence type="ECO:0008006" key="3">
    <source>
        <dbReference type="Google" id="ProtNLM"/>
    </source>
</evidence>
<sequence>MIDFYTVILRRSADYWVSLCLENGLVGQGNTPEQSIDKLKQAIESFSEVYESESDVYLSPLSINDLHEFLTLEDAESSDTYELRKVYA</sequence>
<dbReference type="RefSeq" id="WP_340523078.1">
    <property type="nucleotide sequence ID" value="NZ_JBBLXS010000276.1"/>
</dbReference>
<keyword evidence="2" id="KW-1185">Reference proteome</keyword>
<accession>A0ABU8YRA4</accession>
<proteinExistence type="predicted"/>
<dbReference type="EMBL" id="JBBLXS010000276">
    <property type="protein sequence ID" value="MEK0186910.1"/>
    <property type="molecule type" value="Genomic_DNA"/>
</dbReference>